<keyword evidence="1" id="KW-0472">Membrane</keyword>
<protein>
    <submittedName>
        <fullName evidence="2">Uncharacterized protein</fullName>
    </submittedName>
</protein>
<organism evidence="2 3">
    <name type="scientific">Coemansia spiralis</name>
    <dbReference type="NCBI Taxonomy" id="417178"/>
    <lineage>
        <taxon>Eukaryota</taxon>
        <taxon>Fungi</taxon>
        <taxon>Fungi incertae sedis</taxon>
        <taxon>Zoopagomycota</taxon>
        <taxon>Kickxellomycotina</taxon>
        <taxon>Kickxellomycetes</taxon>
        <taxon>Kickxellales</taxon>
        <taxon>Kickxellaceae</taxon>
        <taxon>Coemansia</taxon>
    </lineage>
</organism>
<accession>A0A9W8G091</accession>
<dbReference type="OrthoDB" id="5515555at2759"/>
<reference evidence="2" key="1">
    <citation type="submission" date="2022-07" db="EMBL/GenBank/DDBJ databases">
        <title>Phylogenomic reconstructions and comparative analyses of Kickxellomycotina fungi.</title>
        <authorList>
            <person name="Reynolds N.K."/>
            <person name="Stajich J.E."/>
            <person name="Barry K."/>
            <person name="Grigoriev I.V."/>
            <person name="Crous P."/>
            <person name="Smith M.E."/>
        </authorList>
    </citation>
    <scope>NUCLEOTIDE SEQUENCE</scope>
    <source>
        <strain evidence="2">NRRL 3115</strain>
    </source>
</reference>
<evidence type="ECO:0000256" key="1">
    <source>
        <dbReference type="SAM" id="Phobius"/>
    </source>
</evidence>
<dbReference type="Proteomes" id="UP001151518">
    <property type="component" value="Unassembled WGS sequence"/>
</dbReference>
<sequence length="66" mass="7710">MNRFRIYDVVQKSLSTALFVTTVLGSGFIGINVYNNWVEKQKLQAELSYKRMIKDDPENKRQLAKD</sequence>
<keyword evidence="1" id="KW-1133">Transmembrane helix</keyword>
<name>A0A9W8G091_9FUNG</name>
<proteinExistence type="predicted"/>
<feature type="transmembrane region" description="Helical" evidence="1">
    <location>
        <begin position="14"/>
        <end position="34"/>
    </location>
</feature>
<dbReference type="EMBL" id="JANBTW010000062">
    <property type="protein sequence ID" value="KAJ2673960.1"/>
    <property type="molecule type" value="Genomic_DNA"/>
</dbReference>
<evidence type="ECO:0000313" key="2">
    <source>
        <dbReference type="EMBL" id="KAJ2673960.1"/>
    </source>
</evidence>
<dbReference type="AlphaFoldDB" id="A0A9W8G091"/>
<gene>
    <name evidence="2" type="ORF">GGI25_004527</name>
</gene>
<keyword evidence="1" id="KW-0812">Transmembrane</keyword>
<comment type="caution">
    <text evidence="2">The sequence shown here is derived from an EMBL/GenBank/DDBJ whole genome shotgun (WGS) entry which is preliminary data.</text>
</comment>
<evidence type="ECO:0000313" key="3">
    <source>
        <dbReference type="Proteomes" id="UP001151518"/>
    </source>
</evidence>